<comment type="caution">
    <text evidence="2">The sequence shown here is derived from an EMBL/GenBank/DDBJ whole genome shotgun (WGS) entry which is preliminary data.</text>
</comment>
<organism evidence="2 3">
    <name type="scientific">Nonomuraea angiospora</name>
    <dbReference type="NCBI Taxonomy" id="46172"/>
    <lineage>
        <taxon>Bacteria</taxon>
        <taxon>Bacillati</taxon>
        <taxon>Actinomycetota</taxon>
        <taxon>Actinomycetes</taxon>
        <taxon>Streptosporangiales</taxon>
        <taxon>Streptosporangiaceae</taxon>
        <taxon>Nonomuraea</taxon>
    </lineage>
</organism>
<feature type="region of interest" description="Disordered" evidence="1">
    <location>
        <begin position="123"/>
        <end position="236"/>
    </location>
</feature>
<dbReference type="PRINTS" id="PR01217">
    <property type="entry name" value="PRICHEXTENSN"/>
</dbReference>
<protein>
    <submittedName>
        <fullName evidence="2">Uncharacterized protein</fullName>
    </submittedName>
</protein>
<feature type="compositionally biased region" description="Low complexity" evidence="1">
    <location>
        <begin position="186"/>
        <end position="205"/>
    </location>
</feature>
<dbReference type="Proteomes" id="UP000633509">
    <property type="component" value="Unassembled WGS sequence"/>
</dbReference>
<reference evidence="2 3" key="1">
    <citation type="submission" date="2020-10" db="EMBL/GenBank/DDBJ databases">
        <title>Sequencing the genomes of 1000 actinobacteria strains.</title>
        <authorList>
            <person name="Klenk H.-P."/>
        </authorList>
    </citation>
    <scope>NUCLEOTIDE SEQUENCE [LARGE SCALE GENOMIC DNA]</scope>
    <source>
        <strain evidence="2 3">DSM 43173</strain>
    </source>
</reference>
<name>A0ABR9M8S4_9ACTN</name>
<feature type="compositionally biased region" description="Low complexity" evidence="1">
    <location>
        <begin position="155"/>
        <end position="178"/>
    </location>
</feature>
<proteinExistence type="predicted"/>
<gene>
    <name evidence="2" type="ORF">H4W80_007201</name>
</gene>
<accession>A0ABR9M8S4</accession>
<evidence type="ECO:0000313" key="2">
    <source>
        <dbReference type="EMBL" id="MBE1588943.1"/>
    </source>
</evidence>
<keyword evidence="3" id="KW-1185">Reference proteome</keyword>
<dbReference type="RefSeq" id="WP_192789070.1">
    <property type="nucleotide sequence ID" value="NZ_JADBEK010000001.1"/>
</dbReference>
<dbReference type="EMBL" id="JADBEK010000001">
    <property type="protein sequence ID" value="MBE1588943.1"/>
    <property type="molecule type" value="Genomic_DNA"/>
</dbReference>
<evidence type="ECO:0000313" key="3">
    <source>
        <dbReference type="Proteomes" id="UP000633509"/>
    </source>
</evidence>
<sequence>MGSTMAAVTAAVAASYLGVAGTVIGAAVMSFASTVATDVYAHCLKRTGDKVRQHTVSAWNQRAAGAGDGAPRRSAQALASAGALLKVLPWAKLGAAAALVFCVSMGGILTYQVIVDQTVADQVAGKPRKRAEPRKPSSKKSRHAEVPAPAPYRESATSTPTGASLPPTPSASPATRTPTPTPTLTPRPTRSGPEPSEPSTSGGTPDVTRQPPAPGRGGPVGSPSATPPGAVHIDLF</sequence>
<feature type="compositionally biased region" description="Basic residues" evidence="1">
    <location>
        <begin position="126"/>
        <end position="142"/>
    </location>
</feature>
<evidence type="ECO:0000256" key="1">
    <source>
        <dbReference type="SAM" id="MobiDB-lite"/>
    </source>
</evidence>